<evidence type="ECO:0000313" key="3">
    <source>
        <dbReference type="EMBL" id="EEC94821.1"/>
    </source>
</evidence>
<feature type="transmembrane region" description="Helical" evidence="2">
    <location>
        <begin position="835"/>
        <end position="855"/>
    </location>
</feature>
<gene>
    <name evidence="3" type="ORF">PRABACTJOHN_03778</name>
</gene>
<keyword evidence="2" id="KW-0812">Transmembrane</keyword>
<dbReference type="GeneID" id="93406669"/>
<protein>
    <submittedName>
        <fullName evidence="3">Uncharacterized protein</fullName>
    </submittedName>
</protein>
<evidence type="ECO:0000313" key="4">
    <source>
        <dbReference type="Proteomes" id="UP000005510"/>
    </source>
</evidence>
<keyword evidence="2" id="KW-1133">Transmembrane helix</keyword>
<feature type="compositionally biased region" description="Polar residues" evidence="1">
    <location>
        <begin position="232"/>
        <end position="241"/>
    </location>
</feature>
<sequence>MKNSYGNNIKKIVELNPLCESFYQYFVKKNSNRDYECVLLRNLILQYIETISFYIEDIISLSFSVEYDEQEEDLKVVYHCPEKKIKIESNCTKEGLFRFFSELTHTVLDDKFYTSFCEDEVHEAFKKYINDLWNYYQNYNNTVSSYKLGSKDTQFTSYINLLLQDTDSGLLLIEQLNFLIYLFNNICQSLLKGEYLIYDDFAKEYLTKAVTYSSIETKRTAIINLEENNLQNQDSNTSAQNEAEEILEEEKEETSQGDNNNQEEKVEPEPCVEKDEKNELEYFKDDLLSFFSSKCTFFNIDKKDENHQFLSKVLLSSFIDLYRESKITPFIHYMNVNNMLADYSIFIEKIKKYTEIKQRQHLFNIEKYEQTDYENNVSLCVNTLPLANTVTALGKIMQYIFHLILDMCLIDHNYISTDKNLIVLLRLHCILQLNSQQSPNNYSFFMVLDSLKKRTLINKKNIEELENTIKLVGIKNDLLLLKMRKRSGYSLKDIVYHAIIPEQVENIHEKPYYLFLPPSQFLPDIKQNIIYERYIALLEKNCENIEKHLKGYEQIFTEIICKNELDYEIKYKQLTQALEKPLYAILGSCNEKIFAYNNVIYFNFKNHFIKYGRYIKKLKIEIKEKRNDDYLKEITEFIEANKESEMISCAFILKHLEWLDKVMKDDILCSGKESHELIIGFDYIRLAEILLNSLQMLIKKLESDSYCMNYSSFFQDCFFQKNGEKVERMIIKDPTQLGFDPENNDSKNIFFLSSIWQPPVSLNILKIKYEHYTERVKLNATFFYQIYITTMEETQNHNIKNNVDDIKNRIEANEKSIIERMHELLTENKKDTVQILGVFAAFLAIATVGLGNLSGDKNNPINIQDRVISICACFGYFILLLQLLTTRKIRENLTIYILLIIIIFFLTIIFISGLN</sequence>
<dbReference type="RefSeq" id="WP_008152241.1">
    <property type="nucleotide sequence ID" value="NZ_CP102285.1"/>
</dbReference>
<dbReference type="STRING" id="537006.PRABACTJOHN_03778"/>
<reference evidence="3 4" key="2">
    <citation type="submission" date="2008-10" db="EMBL/GenBank/DDBJ databases">
        <authorList>
            <person name="Fulton L."/>
            <person name="Clifton S."/>
            <person name="Fulton B."/>
            <person name="Xu J."/>
            <person name="Minx P."/>
            <person name="Pepin K.H."/>
            <person name="Johnson M."/>
            <person name="Bhonagiri V."/>
            <person name="Nash W.E."/>
            <person name="Mardis E.R."/>
            <person name="Wilson R.K."/>
        </authorList>
    </citation>
    <scope>NUCLEOTIDE SEQUENCE [LARGE SCALE GENOMIC DNA]</scope>
    <source>
        <strain evidence="3 4">DSM 18315</strain>
    </source>
</reference>
<proteinExistence type="predicted"/>
<dbReference type="HOGENOM" id="CLU_318038_0_0_10"/>
<comment type="caution">
    <text evidence="3">The sequence shown here is derived from an EMBL/GenBank/DDBJ whole genome shotgun (WGS) entry which is preliminary data.</text>
</comment>
<organism evidence="3 4">
    <name type="scientific">Parabacteroides johnsonii DSM 18315</name>
    <dbReference type="NCBI Taxonomy" id="537006"/>
    <lineage>
        <taxon>Bacteria</taxon>
        <taxon>Pseudomonadati</taxon>
        <taxon>Bacteroidota</taxon>
        <taxon>Bacteroidia</taxon>
        <taxon>Bacteroidales</taxon>
        <taxon>Tannerellaceae</taxon>
        <taxon>Parabacteroides</taxon>
    </lineage>
</organism>
<name>B7BFE9_9BACT</name>
<reference evidence="3 4" key="1">
    <citation type="submission" date="2008-10" db="EMBL/GenBank/DDBJ databases">
        <title>Draft genome sequence of Parabacteroides johnsonii (DSM 18315).</title>
        <authorList>
            <person name="Sudarsanam P."/>
            <person name="Ley R."/>
            <person name="Guruge J."/>
            <person name="Turnbaugh P.J."/>
            <person name="Mahowald M."/>
            <person name="Liep D."/>
            <person name="Gordon J."/>
        </authorList>
    </citation>
    <scope>NUCLEOTIDE SEQUENCE [LARGE SCALE GENOMIC DNA]</scope>
    <source>
        <strain evidence="3 4">DSM 18315</strain>
    </source>
</reference>
<dbReference type="EMBL" id="ABYH01000383">
    <property type="protein sequence ID" value="EEC94821.1"/>
    <property type="molecule type" value="Genomic_DNA"/>
</dbReference>
<feature type="compositionally biased region" description="Acidic residues" evidence="1">
    <location>
        <begin position="242"/>
        <end position="252"/>
    </location>
</feature>
<dbReference type="AlphaFoldDB" id="B7BFE9"/>
<accession>B7BFE9</accession>
<evidence type="ECO:0000256" key="2">
    <source>
        <dbReference type="SAM" id="Phobius"/>
    </source>
</evidence>
<evidence type="ECO:0000256" key="1">
    <source>
        <dbReference type="SAM" id="MobiDB-lite"/>
    </source>
</evidence>
<feature type="transmembrane region" description="Helical" evidence="2">
    <location>
        <begin position="893"/>
        <end position="914"/>
    </location>
</feature>
<feature type="compositionally biased region" description="Basic and acidic residues" evidence="1">
    <location>
        <begin position="262"/>
        <end position="272"/>
    </location>
</feature>
<feature type="region of interest" description="Disordered" evidence="1">
    <location>
        <begin position="232"/>
        <end position="272"/>
    </location>
</feature>
<feature type="transmembrane region" description="Helical" evidence="2">
    <location>
        <begin position="867"/>
        <end position="887"/>
    </location>
</feature>
<keyword evidence="2" id="KW-0472">Membrane</keyword>
<dbReference type="Proteomes" id="UP000005510">
    <property type="component" value="Unassembled WGS sequence"/>
</dbReference>